<keyword evidence="1" id="KW-0472">Membrane</keyword>
<reference evidence="2 3" key="1">
    <citation type="submission" date="2019-03" db="EMBL/GenBank/DDBJ databases">
        <title>Genomic Encyclopedia of Type Strains, Phase IV (KMG-IV): sequencing the most valuable type-strain genomes for metagenomic binning, comparative biology and taxonomic classification.</title>
        <authorList>
            <person name="Goeker M."/>
        </authorList>
    </citation>
    <scope>NUCLEOTIDE SEQUENCE [LARGE SCALE GENOMIC DNA]</scope>
    <source>
        <strain evidence="2 3">DSM 103428</strain>
    </source>
</reference>
<dbReference type="RefSeq" id="WP_131991048.1">
    <property type="nucleotide sequence ID" value="NZ_SMGK01000001.1"/>
</dbReference>
<keyword evidence="1" id="KW-1133">Transmembrane helix</keyword>
<accession>A0A4R1LAA5</accession>
<feature type="transmembrane region" description="Helical" evidence="1">
    <location>
        <begin position="21"/>
        <end position="40"/>
    </location>
</feature>
<comment type="caution">
    <text evidence="2">The sequence shown here is derived from an EMBL/GenBank/DDBJ whole genome shotgun (WGS) entry which is preliminary data.</text>
</comment>
<evidence type="ECO:0000256" key="1">
    <source>
        <dbReference type="SAM" id="Phobius"/>
    </source>
</evidence>
<evidence type="ECO:0000313" key="3">
    <source>
        <dbReference type="Proteomes" id="UP000295210"/>
    </source>
</evidence>
<gene>
    <name evidence="2" type="ORF">C7378_0339</name>
</gene>
<dbReference type="EMBL" id="SMGK01000001">
    <property type="protein sequence ID" value="TCK75356.1"/>
    <property type="molecule type" value="Genomic_DNA"/>
</dbReference>
<keyword evidence="3" id="KW-1185">Reference proteome</keyword>
<sequence>MKTLKGYIFWTYERGSLHYDVMVTLILAFIFITPHLWNYGDHPAVANQPPSELLVRTNGGGALIYQVPSDLAHAKDGSVSEAQLVRAIQPVSGPVTIDSYAPLRDASGRITAYKVWAHR</sequence>
<organism evidence="2 3">
    <name type="scientific">Acidipila rosea</name>
    <dbReference type="NCBI Taxonomy" id="768535"/>
    <lineage>
        <taxon>Bacteria</taxon>
        <taxon>Pseudomonadati</taxon>
        <taxon>Acidobacteriota</taxon>
        <taxon>Terriglobia</taxon>
        <taxon>Terriglobales</taxon>
        <taxon>Acidobacteriaceae</taxon>
        <taxon>Acidipila</taxon>
    </lineage>
</organism>
<dbReference type="OrthoDB" id="119540at2"/>
<proteinExistence type="predicted"/>
<dbReference type="AlphaFoldDB" id="A0A4R1LAA5"/>
<name>A0A4R1LAA5_9BACT</name>
<keyword evidence="1" id="KW-0812">Transmembrane</keyword>
<protein>
    <submittedName>
        <fullName evidence="2">Uncharacterized protein</fullName>
    </submittedName>
</protein>
<dbReference type="Proteomes" id="UP000295210">
    <property type="component" value="Unassembled WGS sequence"/>
</dbReference>
<evidence type="ECO:0000313" key="2">
    <source>
        <dbReference type="EMBL" id="TCK75356.1"/>
    </source>
</evidence>